<evidence type="ECO:0000313" key="2">
    <source>
        <dbReference type="EMBL" id="KIM71499.1"/>
    </source>
</evidence>
<proteinExistence type="predicted"/>
<sequence length="65" mass="6993">MESRSRSGPSIDISDGKSRGITAGYSINAKASKPTEASGIHDHGSHLLWISEMRAHKQLLDQSTS</sequence>
<gene>
    <name evidence="2" type="ORF">PILCRDRAFT_830294</name>
</gene>
<accession>A0A0C3ETU7</accession>
<dbReference type="InParanoid" id="A0A0C3ETU7"/>
<evidence type="ECO:0000256" key="1">
    <source>
        <dbReference type="SAM" id="MobiDB-lite"/>
    </source>
</evidence>
<organism evidence="2 3">
    <name type="scientific">Piloderma croceum (strain F 1598)</name>
    <dbReference type="NCBI Taxonomy" id="765440"/>
    <lineage>
        <taxon>Eukaryota</taxon>
        <taxon>Fungi</taxon>
        <taxon>Dikarya</taxon>
        <taxon>Basidiomycota</taxon>
        <taxon>Agaricomycotina</taxon>
        <taxon>Agaricomycetes</taxon>
        <taxon>Agaricomycetidae</taxon>
        <taxon>Atheliales</taxon>
        <taxon>Atheliaceae</taxon>
        <taxon>Piloderma</taxon>
    </lineage>
</organism>
<evidence type="ECO:0000313" key="3">
    <source>
        <dbReference type="Proteomes" id="UP000054166"/>
    </source>
</evidence>
<reference evidence="2 3" key="1">
    <citation type="submission" date="2014-04" db="EMBL/GenBank/DDBJ databases">
        <authorList>
            <consortium name="DOE Joint Genome Institute"/>
            <person name="Kuo A."/>
            <person name="Tarkka M."/>
            <person name="Buscot F."/>
            <person name="Kohler A."/>
            <person name="Nagy L.G."/>
            <person name="Floudas D."/>
            <person name="Copeland A."/>
            <person name="Barry K.W."/>
            <person name="Cichocki N."/>
            <person name="Veneault-Fourrey C."/>
            <person name="LaButti K."/>
            <person name="Lindquist E.A."/>
            <person name="Lipzen A."/>
            <person name="Lundell T."/>
            <person name="Morin E."/>
            <person name="Murat C."/>
            <person name="Sun H."/>
            <person name="Tunlid A."/>
            <person name="Henrissat B."/>
            <person name="Grigoriev I.V."/>
            <person name="Hibbett D.S."/>
            <person name="Martin F."/>
            <person name="Nordberg H.P."/>
            <person name="Cantor M.N."/>
            <person name="Hua S.X."/>
        </authorList>
    </citation>
    <scope>NUCLEOTIDE SEQUENCE [LARGE SCALE GENOMIC DNA]</scope>
    <source>
        <strain evidence="2 3">F 1598</strain>
    </source>
</reference>
<dbReference type="EMBL" id="KN833298">
    <property type="protein sequence ID" value="KIM71499.1"/>
    <property type="molecule type" value="Genomic_DNA"/>
</dbReference>
<dbReference type="AlphaFoldDB" id="A0A0C3ETU7"/>
<dbReference type="HOGENOM" id="CLU_2850529_0_0_1"/>
<name>A0A0C3ETU7_PILCF</name>
<feature type="region of interest" description="Disordered" evidence="1">
    <location>
        <begin position="1"/>
        <end position="41"/>
    </location>
</feature>
<reference evidence="3" key="2">
    <citation type="submission" date="2015-01" db="EMBL/GenBank/DDBJ databases">
        <title>Evolutionary Origins and Diversification of the Mycorrhizal Mutualists.</title>
        <authorList>
            <consortium name="DOE Joint Genome Institute"/>
            <consortium name="Mycorrhizal Genomics Consortium"/>
            <person name="Kohler A."/>
            <person name="Kuo A."/>
            <person name="Nagy L.G."/>
            <person name="Floudas D."/>
            <person name="Copeland A."/>
            <person name="Barry K.W."/>
            <person name="Cichocki N."/>
            <person name="Veneault-Fourrey C."/>
            <person name="LaButti K."/>
            <person name="Lindquist E.A."/>
            <person name="Lipzen A."/>
            <person name="Lundell T."/>
            <person name="Morin E."/>
            <person name="Murat C."/>
            <person name="Riley R."/>
            <person name="Ohm R."/>
            <person name="Sun H."/>
            <person name="Tunlid A."/>
            <person name="Henrissat B."/>
            <person name="Grigoriev I.V."/>
            <person name="Hibbett D.S."/>
            <person name="Martin F."/>
        </authorList>
    </citation>
    <scope>NUCLEOTIDE SEQUENCE [LARGE SCALE GENOMIC DNA]</scope>
    <source>
        <strain evidence="3">F 1598</strain>
    </source>
</reference>
<protein>
    <submittedName>
        <fullName evidence="2">Uncharacterized protein</fullName>
    </submittedName>
</protein>
<keyword evidence="3" id="KW-1185">Reference proteome</keyword>
<dbReference type="Proteomes" id="UP000054166">
    <property type="component" value="Unassembled WGS sequence"/>
</dbReference>